<proteinExistence type="predicted"/>
<organism evidence="1 2">
    <name type="scientific">Actinomadura decatromicini</name>
    <dbReference type="NCBI Taxonomy" id="2604572"/>
    <lineage>
        <taxon>Bacteria</taxon>
        <taxon>Bacillati</taxon>
        <taxon>Actinomycetota</taxon>
        <taxon>Actinomycetes</taxon>
        <taxon>Streptosporangiales</taxon>
        <taxon>Thermomonosporaceae</taxon>
        <taxon>Actinomadura</taxon>
    </lineage>
</organism>
<protein>
    <submittedName>
        <fullName evidence="1">Uncharacterized protein</fullName>
    </submittedName>
</protein>
<dbReference type="AlphaFoldDB" id="A0A5D3FDD0"/>
<evidence type="ECO:0000313" key="1">
    <source>
        <dbReference type="EMBL" id="TYK46907.1"/>
    </source>
</evidence>
<sequence>MPRHLQVALTHWLRRAFTQTEDYTDEWDYPLMMVIASSAELSLPPDVEAKTSGSKSTYNTEFFDAFVQECRNNEEKFLDAIDATLRFSRNAQANKELEQILQAGGSSWRVSDDETSLQLRVEASAQRAADEAMQPADLASDELRSAWVAAYGRTPNASDAWDHSIKAVEAVLVPIVSPKAAQTGRLGQAIGQLRKQGHLYRLTVPFGDGSQDVGIIVAMLDKLYSNPDRHANGIRRVPGLTEAQALLHLAITIVQWLRQGILVRI</sequence>
<dbReference type="Proteomes" id="UP000323505">
    <property type="component" value="Unassembled WGS sequence"/>
</dbReference>
<keyword evidence="2" id="KW-1185">Reference proteome</keyword>
<dbReference type="EMBL" id="VSRQ01000005">
    <property type="protein sequence ID" value="TYK46907.1"/>
    <property type="molecule type" value="Genomic_DNA"/>
</dbReference>
<evidence type="ECO:0000313" key="2">
    <source>
        <dbReference type="Proteomes" id="UP000323505"/>
    </source>
</evidence>
<reference evidence="1 2" key="1">
    <citation type="submission" date="2019-08" db="EMBL/GenBank/DDBJ databases">
        <title>Actinomadura sp. nov. CYP1-5 isolated from mountain soil.</title>
        <authorList>
            <person name="Songsumanus A."/>
            <person name="Kuncharoen N."/>
            <person name="Kudo T."/>
            <person name="Yuki M."/>
            <person name="Igarashi Y."/>
            <person name="Tanasupawat S."/>
        </authorList>
    </citation>
    <scope>NUCLEOTIDE SEQUENCE [LARGE SCALE GENOMIC DNA]</scope>
    <source>
        <strain evidence="1 2">CYP1-5</strain>
    </source>
</reference>
<gene>
    <name evidence="1" type="ORF">FXF68_24065</name>
</gene>
<comment type="caution">
    <text evidence="1">The sequence shown here is derived from an EMBL/GenBank/DDBJ whole genome shotgun (WGS) entry which is preliminary data.</text>
</comment>
<accession>A0A5D3FDD0</accession>
<dbReference type="RefSeq" id="WP_148762894.1">
    <property type="nucleotide sequence ID" value="NZ_VSRQ01000005.1"/>
</dbReference>
<name>A0A5D3FDD0_9ACTN</name>